<organism evidence="2 3">
    <name type="scientific">Terrihalobacillus insolitus</name>
    <dbReference type="NCBI Taxonomy" id="2950438"/>
    <lineage>
        <taxon>Bacteria</taxon>
        <taxon>Bacillati</taxon>
        <taxon>Bacillota</taxon>
        <taxon>Bacilli</taxon>
        <taxon>Bacillales</taxon>
        <taxon>Bacillaceae</taxon>
        <taxon>Terrihalobacillus</taxon>
    </lineage>
</organism>
<protein>
    <submittedName>
        <fullName evidence="2">Uncharacterized protein</fullName>
    </submittedName>
</protein>
<keyword evidence="1" id="KW-1133">Transmembrane helix</keyword>
<dbReference type="AlphaFoldDB" id="A0A9X3WUP5"/>
<keyword evidence="1" id="KW-0812">Transmembrane</keyword>
<keyword evidence="3" id="KW-1185">Reference proteome</keyword>
<accession>A0A9X3WUP5</accession>
<evidence type="ECO:0000313" key="3">
    <source>
        <dbReference type="Proteomes" id="UP001145050"/>
    </source>
</evidence>
<evidence type="ECO:0000256" key="1">
    <source>
        <dbReference type="SAM" id="Phobius"/>
    </source>
</evidence>
<reference evidence="2" key="1">
    <citation type="submission" date="2022-06" db="EMBL/GenBank/DDBJ databases">
        <title>Aquibacillus sp. a new bacterium isolated from soil saline samples.</title>
        <authorList>
            <person name="Galisteo C."/>
            <person name="De La Haba R."/>
            <person name="Sanchez-Porro C."/>
            <person name="Ventosa A."/>
        </authorList>
    </citation>
    <scope>NUCLEOTIDE SEQUENCE</scope>
    <source>
        <strain evidence="2">3ASR75-11</strain>
    </source>
</reference>
<sequence length="85" mass="9392">MIKKVMFIVAGAITTSIASYLAICPDRLKKTKEKEGKNGAIQVSNQLPIKQAGVPDIEDPENAKMVSEGSQFGVHYYNERQHSEL</sequence>
<comment type="caution">
    <text evidence="2">The sequence shown here is derived from an EMBL/GenBank/DDBJ whole genome shotgun (WGS) entry which is preliminary data.</text>
</comment>
<keyword evidence="1" id="KW-0472">Membrane</keyword>
<feature type="transmembrane region" description="Helical" evidence="1">
    <location>
        <begin position="6"/>
        <end position="24"/>
    </location>
</feature>
<dbReference type="RefSeq" id="WP_272435482.1">
    <property type="nucleotide sequence ID" value="NZ_JAMQKB010000002.1"/>
</dbReference>
<dbReference type="EMBL" id="JAMQKB010000002">
    <property type="protein sequence ID" value="MDC3423734.1"/>
    <property type="molecule type" value="Genomic_DNA"/>
</dbReference>
<proteinExistence type="predicted"/>
<name>A0A9X3WUP5_9BACI</name>
<evidence type="ECO:0000313" key="2">
    <source>
        <dbReference type="EMBL" id="MDC3423734.1"/>
    </source>
</evidence>
<dbReference type="Proteomes" id="UP001145050">
    <property type="component" value="Unassembled WGS sequence"/>
</dbReference>
<gene>
    <name evidence="2" type="ORF">NC797_04330</name>
</gene>